<dbReference type="Proteomes" id="UP000646738">
    <property type="component" value="Unassembled WGS sequence"/>
</dbReference>
<gene>
    <name evidence="2" type="ORF">Srubr_31420</name>
</gene>
<protein>
    <submittedName>
        <fullName evidence="2">Uncharacterized protein</fullName>
    </submittedName>
</protein>
<name>A0ABQ3RBR8_STRRR</name>
<evidence type="ECO:0000313" key="3">
    <source>
        <dbReference type="Proteomes" id="UP000646738"/>
    </source>
</evidence>
<evidence type="ECO:0000313" key="2">
    <source>
        <dbReference type="EMBL" id="GHI53296.1"/>
    </source>
</evidence>
<evidence type="ECO:0000256" key="1">
    <source>
        <dbReference type="SAM" id="Coils"/>
    </source>
</evidence>
<proteinExistence type="predicted"/>
<comment type="caution">
    <text evidence="2">The sequence shown here is derived from an EMBL/GenBank/DDBJ whole genome shotgun (WGS) entry which is preliminary data.</text>
</comment>
<dbReference type="RefSeq" id="WP_189988789.1">
    <property type="nucleotide sequence ID" value="NZ_BNCB01000001.1"/>
</dbReference>
<sequence>MGTPPDNNVAGLINGLLGSDGSSGLLGGLLGSGGSAGLAPSPGFLRSVAEGVGRPITQELADQAQELEGQAERIRQQALEIRDRLPDFPGH</sequence>
<accession>A0ABQ3RBR8</accession>
<feature type="coiled-coil region" evidence="1">
    <location>
        <begin position="57"/>
        <end position="84"/>
    </location>
</feature>
<keyword evidence="1" id="KW-0175">Coiled coil</keyword>
<dbReference type="EMBL" id="BNEA01000015">
    <property type="protein sequence ID" value="GHI53296.1"/>
    <property type="molecule type" value="Genomic_DNA"/>
</dbReference>
<organism evidence="2 3">
    <name type="scientific">Streptomyces rubradiris</name>
    <name type="common">Streptomyces achromogenes subsp. rubradiris</name>
    <dbReference type="NCBI Taxonomy" id="285531"/>
    <lineage>
        <taxon>Bacteria</taxon>
        <taxon>Bacillati</taxon>
        <taxon>Actinomycetota</taxon>
        <taxon>Actinomycetes</taxon>
        <taxon>Kitasatosporales</taxon>
        <taxon>Streptomycetaceae</taxon>
        <taxon>Streptomyces</taxon>
    </lineage>
</organism>
<keyword evidence="3" id="KW-1185">Reference proteome</keyword>
<reference evidence="3" key="1">
    <citation type="submission" date="2023-07" db="EMBL/GenBank/DDBJ databases">
        <title>Whole genome shotgun sequence of Streptomyces achromogenes subsp. rubradiris NBRC 14000.</title>
        <authorList>
            <person name="Komaki H."/>
            <person name="Tamura T."/>
        </authorList>
    </citation>
    <scope>NUCLEOTIDE SEQUENCE [LARGE SCALE GENOMIC DNA]</scope>
    <source>
        <strain evidence="3">NBRC 14000</strain>
    </source>
</reference>